<evidence type="ECO:0000259" key="11">
    <source>
        <dbReference type="Pfam" id="PF07486"/>
    </source>
</evidence>
<keyword evidence="5" id="KW-0378">Hydrolase</keyword>
<dbReference type="InterPro" id="IPR002477">
    <property type="entry name" value="Peptidoglycan-bd-like"/>
</dbReference>
<keyword evidence="6" id="KW-0749">Sporulation</keyword>
<feature type="chain" id="PRO_5021367951" description="Spore cortex-lytic enzyme" evidence="9">
    <location>
        <begin position="27"/>
        <end position="226"/>
    </location>
</feature>
<dbReference type="GO" id="GO:0030435">
    <property type="term" value="P:sporulation resulting in formation of a cellular spore"/>
    <property type="evidence" value="ECO:0007669"/>
    <property type="project" value="UniProtKB-KW"/>
</dbReference>
<evidence type="ECO:0000256" key="8">
    <source>
        <dbReference type="NCBIfam" id="TIGR02869"/>
    </source>
</evidence>
<feature type="domain" description="Peptidoglycan binding-like" evidence="10">
    <location>
        <begin position="36"/>
        <end position="92"/>
    </location>
</feature>
<protein>
    <recommendedName>
        <fullName evidence="2 8">Spore cortex-lytic enzyme</fullName>
    </recommendedName>
</protein>
<dbReference type="Gene3D" id="1.10.101.10">
    <property type="entry name" value="PGBD-like superfamily/PGBD"/>
    <property type="match status" value="1"/>
</dbReference>
<feature type="domain" description="Cell wall hydrolase SleB" evidence="11">
    <location>
        <begin position="127"/>
        <end position="225"/>
    </location>
</feature>
<gene>
    <name evidence="12" type="primary">sleB_6</name>
    <name evidence="12" type="ORF">Psch_03917</name>
</gene>
<keyword evidence="7" id="KW-0961">Cell wall biogenesis/degradation</keyword>
<feature type="signal peptide" evidence="9">
    <location>
        <begin position="1"/>
        <end position="26"/>
    </location>
</feature>
<dbReference type="SUPFAM" id="SSF47090">
    <property type="entry name" value="PGBD-like"/>
    <property type="match status" value="1"/>
</dbReference>
<comment type="similarity">
    <text evidence="1">Belongs to the SleB family.</text>
</comment>
<dbReference type="GO" id="GO:0016787">
    <property type="term" value="F:hydrolase activity"/>
    <property type="evidence" value="ECO:0007669"/>
    <property type="project" value="UniProtKB-KW"/>
</dbReference>
<dbReference type="Gene3D" id="6.20.240.60">
    <property type="match status" value="1"/>
</dbReference>
<evidence type="ECO:0000256" key="6">
    <source>
        <dbReference type="ARBA" id="ARBA00022969"/>
    </source>
</evidence>
<evidence type="ECO:0000256" key="2">
    <source>
        <dbReference type="ARBA" id="ARBA00018364"/>
    </source>
</evidence>
<evidence type="ECO:0000256" key="1">
    <source>
        <dbReference type="ARBA" id="ARBA00007010"/>
    </source>
</evidence>
<dbReference type="AlphaFoldDB" id="A0A4Y7R645"/>
<dbReference type="Proteomes" id="UP000298324">
    <property type="component" value="Unassembled WGS sequence"/>
</dbReference>
<reference evidence="12 13" key="1">
    <citation type="journal article" date="2018" name="Environ. Microbiol.">
        <title>Novel energy conservation strategies and behaviour of Pelotomaculum schinkii driving syntrophic propionate catabolism.</title>
        <authorList>
            <person name="Hidalgo-Ahumada C.A.P."/>
            <person name="Nobu M.K."/>
            <person name="Narihiro T."/>
            <person name="Tamaki H."/>
            <person name="Liu W.T."/>
            <person name="Kamagata Y."/>
            <person name="Stams A.J.M."/>
            <person name="Imachi H."/>
            <person name="Sousa D.Z."/>
        </authorList>
    </citation>
    <scope>NUCLEOTIDE SEQUENCE [LARGE SCALE GENOMIC DNA]</scope>
    <source>
        <strain evidence="12 13">HH</strain>
    </source>
</reference>
<dbReference type="NCBIfam" id="TIGR02869">
    <property type="entry name" value="spore_SleB"/>
    <property type="match status" value="1"/>
</dbReference>
<comment type="caution">
    <text evidence="12">The sequence shown here is derived from an EMBL/GenBank/DDBJ whole genome shotgun (WGS) entry which is preliminary data.</text>
</comment>
<evidence type="ECO:0000256" key="5">
    <source>
        <dbReference type="ARBA" id="ARBA00022801"/>
    </source>
</evidence>
<proteinExistence type="inferred from homology"/>
<dbReference type="InterPro" id="IPR036366">
    <property type="entry name" value="PGBDSf"/>
</dbReference>
<dbReference type="Pfam" id="PF01471">
    <property type="entry name" value="PG_binding_1"/>
    <property type="match status" value="1"/>
</dbReference>
<evidence type="ECO:0000256" key="9">
    <source>
        <dbReference type="SAM" id="SignalP"/>
    </source>
</evidence>
<dbReference type="GO" id="GO:0071555">
    <property type="term" value="P:cell wall organization"/>
    <property type="evidence" value="ECO:0007669"/>
    <property type="project" value="UniProtKB-KW"/>
</dbReference>
<evidence type="ECO:0000256" key="7">
    <source>
        <dbReference type="ARBA" id="ARBA00023316"/>
    </source>
</evidence>
<accession>A0A4Y7R645</accession>
<sequence>MIILYSCCALVLAVAVVTLYYRQAAAQTQGVSWGNSGDEVTSVQNRLSQWGYYTGSLDGYYGYDTYRAVQNFQRNNAIEPDGIVGDATLEAMGLSSPVAAPAVSRGAATDQGDVSLLAQVIEGEAANEPYLGKVAVGAVIANRTKSASFPHTISGVIFQDFAFESISNGQAYRPVTSESIEAAQAALAGYDPTGGALFFWNPSKPVNPWIWSRNIITQIGEHVFAR</sequence>
<evidence type="ECO:0000313" key="13">
    <source>
        <dbReference type="Proteomes" id="UP000298324"/>
    </source>
</evidence>
<evidence type="ECO:0000313" key="12">
    <source>
        <dbReference type="EMBL" id="TEB04192.1"/>
    </source>
</evidence>
<organism evidence="12 13">
    <name type="scientific">Pelotomaculum schinkii</name>
    <dbReference type="NCBI Taxonomy" id="78350"/>
    <lineage>
        <taxon>Bacteria</taxon>
        <taxon>Bacillati</taxon>
        <taxon>Bacillota</taxon>
        <taxon>Clostridia</taxon>
        <taxon>Eubacteriales</taxon>
        <taxon>Desulfotomaculaceae</taxon>
        <taxon>Pelotomaculum</taxon>
    </lineage>
</organism>
<dbReference type="InterPro" id="IPR042047">
    <property type="entry name" value="SleB_dom1"/>
</dbReference>
<evidence type="ECO:0000259" key="10">
    <source>
        <dbReference type="Pfam" id="PF01471"/>
    </source>
</evidence>
<keyword evidence="4 9" id="KW-0732">Signal</keyword>
<dbReference type="Gene3D" id="1.10.10.2520">
    <property type="entry name" value="Cell wall hydrolase SleB, domain 1"/>
    <property type="match status" value="1"/>
</dbReference>
<keyword evidence="3" id="KW-0309">Germination</keyword>
<keyword evidence="13" id="KW-1185">Reference proteome</keyword>
<dbReference type="EMBL" id="QFGA01000004">
    <property type="protein sequence ID" value="TEB04192.1"/>
    <property type="molecule type" value="Genomic_DNA"/>
</dbReference>
<dbReference type="InterPro" id="IPR014224">
    <property type="entry name" value="Spore_cortex_SleB"/>
</dbReference>
<dbReference type="InterPro" id="IPR011105">
    <property type="entry name" value="Cell_wall_hydrolase_SleB"/>
</dbReference>
<dbReference type="InterPro" id="IPR036365">
    <property type="entry name" value="PGBD-like_sf"/>
</dbReference>
<evidence type="ECO:0000256" key="3">
    <source>
        <dbReference type="ARBA" id="ARBA00022544"/>
    </source>
</evidence>
<dbReference type="Pfam" id="PF07486">
    <property type="entry name" value="Hydrolase_2"/>
    <property type="match status" value="1"/>
</dbReference>
<evidence type="ECO:0000256" key="4">
    <source>
        <dbReference type="ARBA" id="ARBA00022729"/>
    </source>
</evidence>
<dbReference type="GO" id="GO:0009847">
    <property type="term" value="P:spore germination"/>
    <property type="evidence" value="ECO:0007669"/>
    <property type="project" value="UniProtKB-UniRule"/>
</dbReference>
<dbReference type="RefSeq" id="WP_134216753.1">
    <property type="nucleotide sequence ID" value="NZ_QFGA01000004.1"/>
</dbReference>
<name>A0A4Y7R645_9FIRM</name>